<gene>
    <name evidence="2" type="ORF">SAMN05192530_102238</name>
</gene>
<sequence length="287" mass="31597">MTHAPAGLRLEIWGARGTLPVAPDDPSRFGAKTCCVSAEAGDRVLIFDAGTGIVPLGNRLHAEKRREIDLFLGHAHYDHVMGLPYFAPFYDPSCRVRIHAGHMQDGKTCRELLVDFLRPPFHPVGLEKFKAEIDYVTFHPGDRLAPAPGVAIETAPLRHPNGAVAYRVETGHRSIVYATDHEHLPGTRDETLERFLAGADLLVYDTTYTDAEMPLFKGYGHSSVEEGIRLCRRSGIERLVLFHHSHKRSDADLARIEAQAQADFPGAVAGRPGLCFDLAPVADRLPA</sequence>
<dbReference type="SUPFAM" id="SSF56281">
    <property type="entry name" value="Metallo-hydrolase/oxidoreductase"/>
    <property type="match status" value="1"/>
</dbReference>
<feature type="domain" description="Metallo-beta-lactamase" evidence="1">
    <location>
        <begin position="45"/>
        <end position="244"/>
    </location>
</feature>
<dbReference type="PANTHER" id="PTHR42663:SF4">
    <property type="entry name" value="SLL1036 PROTEIN"/>
    <property type="match status" value="1"/>
</dbReference>
<dbReference type="InterPro" id="IPR036866">
    <property type="entry name" value="RibonucZ/Hydroxyglut_hydro"/>
</dbReference>
<accession>A0A1H0EVE2</accession>
<dbReference type="Proteomes" id="UP000198793">
    <property type="component" value="Unassembled WGS sequence"/>
</dbReference>
<evidence type="ECO:0000259" key="1">
    <source>
        <dbReference type="Pfam" id="PF12706"/>
    </source>
</evidence>
<protein>
    <submittedName>
        <fullName evidence="2">Phosphoribosyl 1,2-cyclic phosphodiesterase</fullName>
    </submittedName>
</protein>
<dbReference type="EMBL" id="FNIT01000002">
    <property type="protein sequence ID" value="SDN86342.1"/>
    <property type="molecule type" value="Genomic_DNA"/>
</dbReference>
<organism evidence="2 3">
    <name type="scientific">Aureimonas jatrophae</name>
    <dbReference type="NCBI Taxonomy" id="1166073"/>
    <lineage>
        <taxon>Bacteria</taxon>
        <taxon>Pseudomonadati</taxon>
        <taxon>Pseudomonadota</taxon>
        <taxon>Alphaproteobacteria</taxon>
        <taxon>Hyphomicrobiales</taxon>
        <taxon>Aurantimonadaceae</taxon>
        <taxon>Aureimonas</taxon>
    </lineage>
</organism>
<evidence type="ECO:0000313" key="3">
    <source>
        <dbReference type="Proteomes" id="UP000198793"/>
    </source>
</evidence>
<dbReference type="Pfam" id="PF12706">
    <property type="entry name" value="Lactamase_B_2"/>
    <property type="match status" value="1"/>
</dbReference>
<dbReference type="AlphaFoldDB" id="A0A1H0EVE2"/>
<dbReference type="RefSeq" id="WP_090670258.1">
    <property type="nucleotide sequence ID" value="NZ_FNIT01000002.1"/>
</dbReference>
<reference evidence="2 3" key="1">
    <citation type="submission" date="2016-10" db="EMBL/GenBank/DDBJ databases">
        <authorList>
            <person name="de Groot N.N."/>
        </authorList>
    </citation>
    <scope>NUCLEOTIDE SEQUENCE [LARGE SCALE GENOMIC DNA]</scope>
    <source>
        <strain evidence="3">L7-484,KACC 16230,DSM 25025</strain>
    </source>
</reference>
<evidence type="ECO:0000313" key="2">
    <source>
        <dbReference type="EMBL" id="SDN86342.1"/>
    </source>
</evidence>
<keyword evidence="3" id="KW-1185">Reference proteome</keyword>
<dbReference type="CDD" id="cd07715">
    <property type="entry name" value="TaR3-like_MBL-fold"/>
    <property type="match status" value="1"/>
</dbReference>
<dbReference type="Gene3D" id="3.60.15.10">
    <property type="entry name" value="Ribonuclease Z/Hydroxyacylglutathione hydrolase-like"/>
    <property type="match status" value="1"/>
</dbReference>
<dbReference type="InterPro" id="IPR001279">
    <property type="entry name" value="Metallo-B-lactamas"/>
</dbReference>
<name>A0A1H0EVE2_9HYPH</name>
<dbReference type="PANTHER" id="PTHR42663">
    <property type="entry name" value="HYDROLASE C777.06C-RELATED-RELATED"/>
    <property type="match status" value="1"/>
</dbReference>
<dbReference type="STRING" id="1166073.SAMN05192530_102238"/>
<proteinExistence type="predicted"/>